<keyword evidence="4 7" id="KW-1133">Transmembrane helix</keyword>
<evidence type="ECO:0000256" key="3">
    <source>
        <dbReference type="ARBA" id="ARBA00022692"/>
    </source>
</evidence>
<evidence type="ECO:0000256" key="1">
    <source>
        <dbReference type="ARBA" id="ARBA00004651"/>
    </source>
</evidence>
<evidence type="ECO:0000256" key="2">
    <source>
        <dbReference type="ARBA" id="ARBA00022475"/>
    </source>
</evidence>
<dbReference type="RefSeq" id="WP_129529452.1">
    <property type="nucleotide sequence ID" value="NZ_UFQB01000021.1"/>
</dbReference>
<keyword evidence="2" id="KW-1003">Cell membrane</keyword>
<feature type="region of interest" description="Disordered" evidence="6">
    <location>
        <begin position="321"/>
        <end position="349"/>
    </location>
</feature>
<dbReference type="AlphaFoldDB" id="A0A446CPH4"/>
<dbReference type="Proteomes" id="UP000289184">
    <property type="component" value="Unassembled WGS sequence"/>
</dbReference>
<keyword evidence="9" id="KW-1185">Reference proteome</keyword>
<gene>
    <name evidence="8" type="ORF">AGI3411_04375</name>
</gene>
<evidence type="ECO:0000256" key="6">
    <source>
        <dbReference type="SAM" id="MobiDB-lite"/>
    </source>
</evidence>
<keyword evidence="5 7" id="KW-0472">Membrane</keyword>
<dbReference type="OrthoDB" id="3460090at2"/>
<proteinExistence type="predicted"/>
<feature type="transmembrane region" description="Helical" evidence="7">
    <location>
        <begin position="248"/>
        <end position="271"/>
    </location>
</feature>
<evidence type="ECO:0000313" key="8">
    <source>
        <dbReference type="EMBL" id="SSW69809.1"/>
    </source>
</evidence>
<accession>A0A446CPH4</accession>
<keyword evidence="3 7" id="KW-0812">Transmembrane</keyword>
<dbReference type="PANTHER" id="PTHR30482">
    <property type="entry name" value="HIGH-AFFINITY BRANCHED-CHAIN AMINO ACID TRANSPORT SYSTEM PERMEASE"/>
    <property type="match status" value="1"/>
</dbReference>
<feature type="compositionally biased region" description="Low complexity" evidence="6">
    <location>
        <begin position="321"/>
        <end position="342"/>
    </location>
</feature>
<sequence>MLNRLLPVATLLALAAFSWSGSDYYTGLAIKLMIYAIFALSLQLLVGGAGLVSLGHAAFFGIGAYVAALLSPASEAGSLWLLLPVAVLTAAAYAAVTGALALRTRGVYFIMVTLAFSQMAYYVFHDTDIGGGSDGIYLYFRPELLLGGWMPFDLGNARSFYFFVLACLAAAWGFLALLRRSAFGAALAGIRSNEQRMRAAGYSTYPYKLAAYVVGAALASVAGFLFALKDGFVTPELLAWEQSGLVLLMVILGGMGSLGGAVLGTVALVLLQELFQSQALFGDYARHWHLPLGIAIIALVALLPNGLAGLPVQLRQRRAARAAAPKPEAATPTRKAAPARLPVQGEPHV</sequence>
<feature type="transmembrane region" description="Helical" evidence="7">
    <location>
        <begin position="79"/>
        <end position="100"/>
    </location>
</feature>
<evidence type="ECO:0000256" key="7">
    <source>
        <dbReference type="SAM" id="Phobius"/>
    </source>
</evidence>
<dbReference type="Pfam" id="PF02653">
    <property type="entry name" value="BPD_transp_2"/>
    <property type="match status" value="1"/>
</dbReference>
<evidence type="ECO:0000313" key="9">
    <source>
        <dbReference type="Proteomes" id="UP000289184"/>
    </source>
</evidence>
<comment type="subcellular location">
    <subcellularLocation>
        <location evidence="1">Cell membrane</location>
        <topology evidence="1">Multi-pass membrane protein</topology>
    </subcellularLocation>
</comment>
<feature type="transmembrane region" description="Helical" evidence="7">
    <location>
        <begin position="54"/>
        <end position="73"/>
    </location>
</feature>
<evidence type="ECO:0000256" key="5">
    <source>
        <dbReference type="ARBA" id="ARBA00023136"/>
    </source>
</evidence>
<dbReference type="InterPro" id="IPR001851">
    <property type="entry name" value="ABC_transp_permease"/>
</dbReference>
<feature type="transmembrane region" description="Helical" evidence="7">
    <location>
        <begin position="209"/>
        <end position="228"/>
    </location>
</feature>
<dbReference type="EMBL" id="UFQB01000021">
    <property type="protein sequence ID" value="SSW69809.1"/>
    <property type="molecule type" value="Genomic_DNA"/>
</dbReference>
<evidence type="ECO:0000256" key="4">
    <source>
        <dbReference type="ARBA" id="ARBA00022989"/>
    </source>
</evidence>
<dbReference type="PANTHER" id="PTHR30482:SF17">
    <property type="entry name" value="ABC TRANSPORTER ATP-BINDING PROTEIN"/>
    <property type="match status" value="1"/>
</dbReference>
<dbReference type="CDD" id="cd06581">
    <property type="entry name" value="TM_PBP1_LivM_like"/>
    <property type="match status" value="1"/>
</dbReference>
<name>A0A446CPH4_9BURK</name>
<reference evidence="8 9" key="1">
    <citation type="submission" date="2018-07" db="EMBL/GenBank/DDBJ databases">
        <authorList>
            <person name="Peeters C."/>
        </authorList>
    </citation>
    <scope>NUCLEOTIDE SEQUENCE [LARGE SCALE GENOMIC DNA]</scope>
    <source>
        <strain evidence="8 9">LMG 3411</strain>
    </source>
</reference>
<dbReference type="GO" id="GO:0005886">
    <property type="term" value="C:plasma membrane"/>
    <property type="evidence" value="ECO:0007669"/>
    <property type="project" value="UniProtKB-SubCell"/>
</dbReference>
<protein>
    <recommendedName>
        <fullName evidence="10">High-affinity branched-chain amino acid transport system permease protein LivH</fullName>
    </recommendedName>
</protein>
<feature type="transmembrane region" description="Helical" evidence="7">
    <location>
        <begin position="160"/>
        <end position="188"/>
    </location>
</feature>
<feature type="transmembrane region" description="Helical" evidence="7">
    <location>
        <begin position="28"/>
        <end position="47"/>
    </location>
</feature>
<organism evidence="8 9">
    <name type="scientific">Achromobacter agilis</name>
    <dbReference type="NCBI Taxonomy" id="1353888"/>
    <lineage>
        <taxon>Bacteria</taxon>
        <taxon>Pseudomonadati</taxon>
        <taxon>Pseudomonadota</taxon>
        <taxon>Betaproteobacteria</taxon>
        <taxon>Burkholderiales</taxon>
        <taxon>Alcaligenaceae</taxon>
        <taxon>Achromobacter</taxon>
    </lineage>
</organism>
<feature type="transmembrane region" description="Helical" evidence="7">
    <location>
        <begin position="292"/>
        <end position="312"/>
    </location>
</feature>
<evidence type="ECO:0008006" key="10">
    <source>
        <dbReference type="Google" id="ProtNLM"/>
    </source>
</evidence>
<dbReference type="InterPro" id="IPR043428">
    <property type="entry name" value="LivM-like"/>
</dbReference>
<feature type="transmembrane region" description="Helical" evidence="7">
    <location>
        <begin position="107"/>
        <end position="124"/>
    </location>
</feature>
<dbReference type="GO" id="GO:0015658">
    <property type="term" value="F:branched-chain amino acid transmembrane transporter activity"/>
    <property type="evidence" value="ECO:0007669"/>
    <property type="project" value="InterPro"/>
</dbReference>